<dbReference type="PROSITE" id="PS51257">
    <property type="entry name" value="PROKAR_LIPOPROTEIN"/>
    <property type="match status" value="1"/>
</dbReference>
<dbReference type="InterPro" id="IPR024355">
    <property type="entry name" value="TraQ_bacteroidetes"/>
</dbReference>
<accession>A0ABZ2YS94</accession>
<evidence type="ECO:0000256" key="1">
    <source>
        <dbReference type="SAM" id="SignalP"/>
    </source>
</evidence>
<name>A0ABZ2YS94_9BACT</name>
<gene>
    <name evidence="2" type="ORF">WJU16_03550</name>
</gene>
<reference evidence="3" key="1">
    <citation type="submission" date="2024-03" db="EMBL/GenBank/DDBJ databases">
        <title>Chitinophaga horti sp. nov., isolated from garden soil.</title>
        <authorList>
            <person name="Lee D.S."/>
            <person name="Han D.M."/>
            <person name="Baek J.H."/>
            <person name="Choi D.G."/>
            <person name="Jeon J.H."/>
            <person name="Jeon C.O."/>
        </authorList>
    </citation>
    <scope>NUCLEOTIDE SEQUENCE [LARGE SCALE GENOMIC DNA]</scope>
    <source>
        <strain evidence="3">GPA1</strain>
    </source>
</reference>
<keyword evidence="1" id="KW-0732">Signal</keyword>
<sequence>MKRLLNKSKFLWMLVLVFTSAIMLSSCDKDELEIQQNYPFEVKVMPVPTDMANGQTVEIRITIQRAGNFSDAQYYIRYFQFEGIGALRYYNETPYLPNDLYPLPQTQFRLYYTSASAVSQSFDIWISDNFGNEKQASFQFNSSD</sequence>
<dbReference type="Proteomes" id="UP001485459">
    <property type="component" value="Chromosome"/>
</dbReference>
<dbReference type="RefSeq" id="WP_341836948.1">
    <property type="nucleotide sequence ID" value="NZ_CP149822.1"/>
</dbReference>
<evidence type="ECO:0000313" key="3">
    <source>
        <dbReference type="Proteomes" id="UP001485459"/>
    </source>
</evidence>
<dbReference type="Gene3D" id="2.60.40.2410">
    <property type="entry name" value="Uncharacterised protein PF12988, DUF3872"/>
    <property type="match status" value="1"/>
</dbReference>
<dbReference type="Pfam" id="PF12988">
    <property type="entry name" value="TraQ_transposon"/>
    <property type="match status" value="1"/>
</dbReference>
<proteinExistence type="predicted"/>
<protein>
    <submittedName>
        <fullName evidence="2">DUF3872 domain-containing protein</fullName>
    </submittedName>
</protein>
<keyword evidence="3" id="KW-1185">Reference proteome</keyword>
<organism evidence="2 3">
    <name type="scientific">Chitinophaga pollutisoli</name>
    <dbReference type="NCBI Taxonomy" id="3133966"/>
    <lineage>
        <taxon>Bacteria</taxon>
        <taxon>Pseudomonadati</taxon>
        <taxon>Bacteroidota</taxon>
        <taxon>Chitinophagia</taxon>
        <taxon>Chitinophagales</taxon>
        <taxon>Chitinophagaceae</taxon>
        <taxon>Chitinophaga</taxon>
    </lineage>
</organism>
<evidence type="ECO:0000313" key="2">
    <source>
        <dbReference type="EMBL" id="WZN42110.1"/>
    </source>
</evidence>
<dbReference type="EMBL" id="CP149822">
    <property type="protein sequence ID" value="WZN42110.1"/>
    <property type="molecule type" value="Genomic_DNA"/>
</dbReference>
<feature type="chain" id="PRO_5046371073" evidence="1">
    <location>
        <begin position="29"/>
        <end position="144"/>
    </location>
</feature>
<feature type="signal peptide" evidence="1">
    <location>
        <begin position="1"/>
        <end position="28"/>
    </location>
</feature>
<dbReference type="InterPro" id="IPR038707">
    <property type="entry name" value="TraQ_sf"/>
</dbReference>